<dbReference type="SMART" id="SM00369">
    <property type="entry name" value="LRR_TYP"/>
    <property type="match status" value="11"/>
</dbReference>
<evidence type="ECO:0000259" key="5">
    <source>
        <dbReference type="SMART" id="SM00082"/>
    </source>
</evidence>
<sequence>IEEPRIFLLEMNILHMLGIKCLQQIEYNSTVRNSSELFVKKLCSFKLTEKNILFISMLMAVLLHVLVLEKVEAAPCPSVCRCSVDHHGRSTVTCLQGNMRDVIPVFDMAHDTKVLIITAPPFRENYLSLGPIFQGLRSLEEIQISWSGIPNLGEHSFWGLHNLEVLNLTWNHLTSLRDTNFKGAKSLKSLDLSHNRIESVPSAAFRHVRQLRYLSLADNKVPELVPRIFFGLTQLEFLDLSHNPLGKFDPDIFTDISLLRTLKCAECHLTTISRSLLSMISDLRVLDLSGNKITQVPDLNNAVPYLVSLQLDNNLISFVYKFTLVNSRLTHLHLAHNRIVRVEPNAFQNASLSHLDLMYNRLTFLNPNGIQATLNELKVLKLSGNPLNLAELNKTLFQSKKLHELGLGDVGLSILPSDLLLHNSNLRHLNLSANYLTSLPMELFITCPNLQVLDLSSNSYKGLSSEILEGLSEAEHLRVLRLQGNPWICDQCHVSPLVRWLHGAPDQESGCLEPKVWTCLKCLGPPRFAGLELALLPPGDLPPCENFHTFPPPTFRFQPTERINNFSLVVQAEFPRGELTRQNTANIDHADPNLIDLETPWTITDLIQDRFYTIIIASCVFFVCLLFLVMIAAFAYHRQTAFYYTNEHEMSTTATRETSLEQQPKLVKNNNNKSHKKLQKKASIATIEEVRCISGSTELADGIVPPAEDGDINDGKLDGSEKEITVSQSTRDTYQTVVDELGRTRLCKSNSKPHIPILDAEPRPGKG</sequence>
<dbReference type="InterPro" id="IPR032675">
    <property type="entry name" value="LRR_dom_sf"/>
</dbReference>
<dbReference type="Pfam" id="PF13855">
    <property type="entry name" value="LRR_8"/>
    <property type="match status" value="3"/>
</dbReference>
<gene>
    <name evidence="7" type="primary">LOC108675111</name>
</gene>
<dbReference type="AlphaFoldDB" id="A0A979FP40"/>
<dbReference type="KEGG" id="hazt:108675111"/>
<evidence type="ECO:0000256" key="3">
    <source>
        <dbReference type="ARBA" id="ARBA00022737"/>
    </source>
</evidence>
<dbReference type="InterPro" id="IPR000483">
    <property type="entry name" value="Cys-rich_flank_reg_C"/>
</dbReference>
<dbReference type="Gene3D" id="3.80.10.10">
    <property type="entry name" value="Ribonuclease Inhibitor"/>
    <property type="match status" value="2"/>
</dbReference>
<reference evidence="7" key="1">
    <citation type="submission" date="2025-08" db="UniProtKB">
        <authorList>
            <consortium name="RefSeq"/>
        </authorList>
    </citation>
    <scope>IDENTIFICATION</scope>
    <source>
        <tissue evidence="7">Whole organism</tissue>
    </source>
</reference>
<keyword evidence="6" id="KW-1185">Reference proteome</keyword>
<dbReference type="PRINTS" id="PR00019">
    <property type="entry name" value="LEURICHRPT"/>
</dbReference>
<dbReference type="InterPro" id="IPR001611">
    <property type="entry name" value="Leu-rich_rpt"/>
</dbReference>
<evidence type="ECO:0000256" key="2">
    <source>
        <dbReference type="ARBA" id="ARBA00022729"/>
    </source>
</evidence>
<dbReference type="SMART" id="SM00082">
    <property type="entry name" value="LRRCT"/>
    <property type="match status" value="1"/>
</dbReference>
<keyword evidence="4" id="KW-0472">Membrane</keyword>
<dbReference type="InterPro" id="IPR003591">
    <property type="entry name" value="Leu-rich_rpt_typical-subtyp"/>
</dbReference>
<dbReference type="SMART" id="SM00365">
    <property type="entry name" value="LRR_SD22"/>
    <property type="match status" value="6"/>
</dbReference>
<keyword evidence="1" id="KW-0433">Leucine-rich repeat</keyword>
<keyword evidence="4" id="KW-1133">Transmembrane helix</keyword>
<keyword evidence="4" id="KW-0812">Transmembrane</keyword>
<dbReference type="GeneID" id="108675111"/>
<protein>
    <submittedName>
        <fullName evidence="7">LOW QUALITY PROTEIN: insulin-like growth factor-binding protein complex acid labile subunit</fullName>
    </submittedName>
</protein>
<proteinExistence type="predicted"/>
<keyword evidence="2" id="KW-0732">Signal</keyword>
<keyword evidence="3" id="KW-0677">Repeat</keyword>
<accession>A0A979FP40</accession>
<dbReference type="PANTHER" id="PTHR24366">
    <property type="entry name" value="IG(IMMUNOGLOBULIN) AND LRR(LEUCINE RICH REPEAT) DOMAINS"/>
    <property type="match status" value="1"/>
</dbReference>
<dbReference type="PANTHER" id="PTHR24366:SF96">
    <property type="entry name" value="LEUCINE RICH REPEAT CONTAINING 53"/>
    <property type="match status" value="1"/>
</dbReference>
<dbReference type="Proteomes" id="UP000694843">
    <property type="component" value="Unplaced"/>
</dbReference>
<evidence type="ECO:0000313" key="6">
    <source>
        <dbReference type="Proteomes" id="UP000694843"/>
    </source>
</evidence>
<dbReference type="RefSeq" id="XP_047738850.1">
    <property type="nucleotide sequence ID" value="XM_047882894.1"/>
</dbReference>
<evidence type="ECO:0000256" key="4">
    <source>
        <dbReference type="SAM" id="Phobius"/>
    </source>
</evidence>
<name>A0A979FP40_HYAAZ</name>
<feature type="non-terminal residue" evidence="7">
    <location>
        <position position="1"/>
    </location>
</feature>
<organism evidence="6 7">
    <name type="scientific">Hyalella azteca</name>
    <name type="common">Amphipod</name>
    <dbReference type="NCBI Taxonomy" id="294128"/>
    <lineage>
        <taxon>Eukaryota</taxon>
        <taxon>Metazoa</taxon>
        <taxon>Ecdysozoa</taxon>
        <taxon>Arthropoda</taxon>
        <taxon>Crustacea</taxon>
        <taxon>Multicrustacea</taxon>
        <taxon>Malacostraca</taxon>
        <taxon>Eumalacostraca</taxon>
        <taxon>Peracarida</taxon>
        <taxon>Amphipoda</taxon>
        <taxon>Senticaudata</taxon>
        <taxon>Talitrida</taxon>
        <taxon>Talitroidea</taxon>
        <taxon>Hyalellidae</taxon>
        <taxon>Hyalella</taxon>
    </lineage>
</organism>
<dbReference type="PROSITE" id="PS51450">
    <property type="entry name" value="LRR"/>
    <property type="match status" value="6"/>
</dbReference>
<dbReference type="Pfam" id="PF00560">
    <property type="entry name" value="LRR_1"/>
    <property type="match status" value="2"/>
</dbReference>
<dbReference type="OMA" id="DMGTMPI"/>
<feature type="transmembrane region" description="Helical" evidence="4">
    <location>
        <begin position="611"/>
        <end position="636"/>
    </location>
</feature>
<evidence type="ECO:0000313" key="7">
    <source>
        <dbReference type="RefSeq" id="XP_047738850.1"/>
    </source>
</evidence>
<evidence type="ECO:0000256" key="1">
    <source>
        <dbReference type="ARBA" id="ARBA00022614"/>
    </source>
</evidence>
<dbReference type="OrthoDB" id="9229163at2759"/>
<feature type="domain" description="LRRCT" evidence="5">
    <location>
        <begin position="485"/>
        <end position="545"/>
    </location>
</feature>
<dbReference type="SUPFAM" id="SSF52058">
    <property type="entry name" value="L domain-like"/>
    <property type="match status" value="2"/>
</dbReference>